<dbReference type="PANTHER" id="PTHR23183:SF0">
    <property type="entry name" value="NUCLEOLAR PROTEIN 14"/>
    <property type="match status" value="1"/>
</dbReference>
<dbReference type="InterPro" id="IPR007276">
    <property type="entry name" value="Nop14"/>
</dbReference>
<feature type="region of interest" description="Disordered" evidence="8">
    <location>
        <begin position="158"/>
        <end position="180"/>
    </location>
</feature>
<gene>
    <name evidence="9" type="ORF">FOB64_000282</name>
</gene>
<protein>
    <submittedName>
        <fullName evidence="9">Nop14-like family protein</fullName>
    </submittedName>
</protein>
<name>A0A8H6C3D5_CANAX</name>
<dbReference type="GO" id="GO:0032040">
    <property type="term" value="C:small-subunit processome"/>
    <property type="evidence" value="ECO:0007669"/>
    <property type="project" value="InterPro"/>
</dbReference>
<comment type="similarity">
    <text evidence="2">Belongs to the NOP14 family.</text>
</comment>
<evidence type="ECO:0000313" key="10">
    <source>
        <dbReference type="Proteomes" id="UP000536275"/>
    </source>
</evidence>
<comment type="function">
    <text evidence="6">Involved in nucleolar processing of pre-18S ribosomal RNA. Has a role in the nuclear export of 40S pre-ribosomal subunit to the cytoplasm.</text>
</comment>
<dbReference type="GO" id="GO:0030692">
    <property type="term" value="C:Noc4p-Nop14p complex"/>
    <property type="evidence" value="ECO:0007669"/>
    <property type="project" value="TreeGrafter"/>
</dbReference>
<evidence type="ECO:0000256" key="3">
    <source>
        <dbReference type="ARBA" id="ARBA00022517"/>
    </source>
</evidence>
<organism evidence="9 10">
    <name type="scientific">Candida albicans</name>
    <name type="common">Yeast</name>
    <dbReference type="NCBI Taxonomy" id="5476"/>
    <lineage>
        <taxon>Eukaryota</taxon>
        <taxon>Fungi</taxon>
        <taxon>Dikarya</taxon>
        <taxon>Ascomycota</taxon>
        <taxon>Saccharomycotina</taxon>
        <taxon>Pichiomycetes</taxon>
        <taxon>Debaryomycetaceae</taxon>
        <taxon>Candida/Lodderomyces clade</taxon>
        <taxon>Candida</taxon>
    </lineage>
</organism>
<evidence type="ECO:0000256" key="1">
    <source>
        <dbReference type="ARBA" id="ARBA00004604"/>
    </source>
</evidence>
<dbReference type="AlphaFoldDB" id="A0A8H6C3D5"/>
<comment type="caution">
    <text evidence="9">The sequence shown here is derived from an EMBL/GenBank/DDBJ whole genome shotgun (WGS) entry which is preliminary data.</text>
</comment>
<keyword evidence="7" id="KW-0175">Coiled coil</keyword>
<reference evidence="9 10" key="1">
    <citation type="submission" date="2020-03" db="EMBL/GenBank/DDBJ databases">
        <title>FDA dAtabase for Regulatory Grade micrObial Sequences (FDA-ARGOS): Supporting development and validation of Infectious Disease Dx tests.</title>
        <authorList>
            <person name="Campos J."/>
            <person name="Goldberg B."/>
            <person name="Tallon L."/>
            <person name="Sadzewicz L."/>
            <person name="Vavikolanu K."/>
            <person name="Mehta A."/>
            <person name="Aluvathingal J."/>
            <person name="Nadendla S."/>
            <person name="Nandy P."/>
            <person name="Geyer C."/>
            <person name="Yan Y."/>
            <person name="Sichtig H."/>
        </authorList>
    </citation>
    <scope>NUCLEOTIDE SEQUENCE [LARGE SCALE GENOMIC DNA]</scope>
    <source>
        <strain evidence="9 10">FDAARGOS_656</strain>
    </source>
</reference>
<evidence type="ECO:0000256" key="8">
    <source>
        <dbReference type="SAM" id="MobiDB-lite"/>
    </source>
</evidence>
<comment type="subcellular location">
    <subcellularLocation>
        <location evidence="1">Nucleus</location>
        <location evidence="1">Nucleolus</location>
    </subcellularLocation>
</comment>
<evidence type="ECO:0000256" key="5">
    <source>
        <dbReference type="ARBA" id="ARBA00023242"/>
    </source>
</evidence>
<keyword evidence="3" id="KW-0690">Ribosome biogenesis</keyword>
<keyword evidence="5" id="KW-0539">Nucleus</keyword>
<feature type="coiled-coil region" evidence="7">
    <location>
        <begin position="101"/>
        <end position="136"/>
    </location>
</feature>
<keyword evidence="4" id="KW-0698">rRNA processing</keyword>
<evidence type="ECO:0000256" key="7">
    <source>
        <dbReference type="SAM" id="Coils"/>
    </source>
</evidence>
<evidence type="ECO:0000256" key="4">
    <source>
        <dbReference type="ARBA" id="ARBA00022552"/>
    </source>
</evidence>
<dbReference type="Pfam" id="PF04147">
    <property type="entry name" value="Nop14"/>
    <property type="match status" value="1"/>
</dbReference>
<sequence>MNKSEKICSQEQTLSIKQLYEEDLNKSSLISKLIQLMDKCVTLWKEKSSLIEILESFISILKHITKYNATVAGPILTKFTRLHANLVKDQNFNPDKKSYDVNRERQELNKVKHELKKEKKAALKDIRQENRFIAREQISEKKRMYDDYHKKMANIVNSIQSEEGAEKNQYERERKQRKRR</sequence>
<accession>A0A8H6C3D5</accession>
<evidence type="ECO:0000256" key="2">
    <source>
        <dbReference type="ARBA" id="ARBA00007466"/>
    </source>
</evidence>
<evidence type="ECO:0000313" key="9">
    <source>
        <dbReference type="EMBL" id="KAF6072231.1"/>
    </source>
</evidence>
<feature type="compositionally biased region" description="Basic and acidic residues" evidence="8">
    <location>
        <begin position="164"/>
        <end position="174"/>
    </location>
</feature>
<proteinExistence type="inferred from homology"/>
<evidence type="ECO:0000256" key="6">
    <source>
        <dbReference type="ARBA" id="ARBA00024695"/>
    </source>
</evidence>
<dbReference type="PANTHER" id="PTHR23183">
    <property type="entry name" value="NOP14"/>
    <property type="match status" value="1"/>
</dbReference>
<dbReference type="Proteomes" id="UP000536275">
    <property type="component" value="Unassembled WGS sequence"/>
</dbReference>
<dbReference type="EMBL" id="JABWAD010000007">
    <property type="protein sequence ID" value="KAF6072231.1"/>
    <property type="molecule type" value="Genomic_DNA"/>
</dbReference>
<dbReference type="GO" id="GO:0030490">
    <property type="term" value="P:maturation of SSU-rRNA"/>
    <property type="evidence" value="ECO:0007669"/>
    <property type="project" value="TreeGrafter"/>
</dbReference>